<accession>A0A7X5R3G2</accession>
<dbReference type="InterPro" id="IPR038071">
    <property type="entry name" value="UROD/MetE-like_sf"/>
</dbReference>
<evidence type="ECO:0000259" key="1">
    <source>
        <dbReference type="Pfam" id="PF01208"/>
    </source>
</evidence>
<organism evidence="2 3">
    <name type="scientific">Lysinibacter cavernae</name>
    <dbReference type="NCBI Taxonomy" id="1640652"/>
    <lineage>
        <taxon>Bacteria</taxon>
        <taxon>Bacillati</taxon>
        <taxon>Actinomycetota</taxon>
        <taxon>Actinomycetes</taxon>
        <taxon>Micrococcales</taxon>
        <taxon>Microbacteriaceae</taxon>
        <taxon>Lysinibacter</taxon>
    </lineage>
</organism>
<dbReference type="Proteomes" id="UP000541033">
    <property type="component" value="Unassembled WGS sequence"/>
</dbReference>
<dbReference type="Pfam" id="PF01208">
    <property type="entry name" value="URO-D"/>
    <property type="match status" value="1"/>
</dbReference>
<name>A0A7X5R3G2_9MICO</name>
<dbReference type="EC" id="4.1.1.37" evidence="2"/>
<dbReference type="GO" id="GO:0006779">
    <property type="term" value="P:porphyrin-containing compound biosynthetic process"/>
    <property type="evidence" value="ECO:0007669"/>
    <property type="project" value="InterPro"/>
</dbReference>
<comment type="caution">
    <text evidence="2">The sequence shown here is derived from an EMBL/GenBank/DDBJ whole genome shotgun (WGS) entry which is preliminary data.</text>
</comment>
<evidence type="ECO:0000313" key="2">
    <source>
        <dbReference type="EMBL" id="NIH54934.1"/>
    </source>
</evidence>
<dbReference type="AlphaFoldDB" id="A0A7X5R3G2"/>
<feature type="domain" description="Uroporphyrinogen decarboxylase (URO-D)" evidence="1">
    <location>
        <begin position="12"/>
        <end position="334"/>
    </location>
</feature>
<dbReference type="SUPFAM" id="SSF51726">
    <property type="entry name" value="UROD/MetE-like"/>
    <property type="match status" value="1"/>
</dbReference>
<dbReference type="RefSeq" id="WP_167151586.1">
    <property type="nucleotide sequence ID" value="NZ_JAAMOX010000002.1"/>
</dbReference>
<dbReference type="Gene3D" id="3.20.20.210">
    <property type="match status" value="1"/>
</dbReference>
<keyword evidence="2" id="KW-0456">Lyase</keyword>
<dbReference type="GO" id="GO:0004853">
    <property type="term" value="F:uroporphyrinogen decarboxylase activity"/>
    <property type="evidence" value="ECO:0007669"/>
    <property type="project" value="UniProtKB-EC"/>
</dbReference>
<sequence length="336" mass="36790">MTEQTKRQLFNQVMDGQPTSRTLMSTWCHFLADENEAETLAAATINYARTFDWDWIKYNPRAIYVPEAWGNKYDYNAIDWVFPRLVKSVLTTPEDLAAFPDTLPINSPSLVEQARGMALVQEALPDTPVLATIFSPLSILLLLAGLPITNNGFTNTSVDGLSREDLFETYADETDRVLAAIADGLARYIQQLHADGVDGIFFATTSTAALFTPEQFERFSVPHDATVLTAAPGMRSILHTCGDHARPEFFQSYPVDALSWDTHAEGNLPVDAELSLPTVCGVSRHAFDRGDIVSINEQSAEALAANAGRPFVLTPDCAISSGTSESALHAFRGATR</sequence>
<protein>
    <submittedName>
        <fullName evidence="2">Uroporphyrinogen decarboxylase</fullName>
        <ecNumber evidence="2">4.1.1.37</ecNumber>
    </submittedName>
</protein>
<dbReference type="InterPro" id="IPR000257">
    <property type="entry name" value="Uroporphyrinogen_deCOase"/>
</dbReference>
<evidence type="ECO:0000313" key="3">
    <source>
        <dbReference type="Proteomes" id="UP000541033"/>
    </source>
</evidence>
<keyword evidence="3" id="KW-1185">Reference proteome</keyword>
<gene>
    <name evidence="2" type="ORF">FHX76_002830</name>
</gene>
<dbReference type="EMBL" id="JAAMOX010000002">
    <property type="protein sequence ID" value="NIH54934.1"/>
    <property type="molecule type" value="Genomic_DNA"/>
</dbReference>
<proteinExistence type="predicted"/>
<reference evidence="2 3" key="1">
    <citation type="submission" date="2020-02" db="EMBL/GenBank/DDBJ databases">
        <title>Sequencing the genomes of 1000 actinobacteria strains.</title>
        <authorList>
            <person name="Klenk H.-P."/>
        </authorList>
    </citation>
    <scope>NUCLEOTIDE SEQUENCE [LARGE SCALE GENOMIC DNA]</scope>
    <source>
        <strain evidence="2 3">DSM 27960</strain>
    </source>
</reference>